<dbReference type="SUPFAM" id="SSF46894">
    <property type="entry name" value="C-terminal effector domain of the bipartite response regulators"/>
    <property type="match status" value="1"/>
</dbReference>
<sequence>MRALGPARHEDPATVSLPVLLAASPGGAAEPVHLTLRQGQVAALIAAGASNADIAEAPGITEKTVDKHVTAIKGRTGPGTRTAIAASSAPGPRPGRPTRSTGRGPCRSAAPVEDVPVRVPRAADVRCPAAQVEAVVALLPAVGDAVRAPLRARGLRGDRLLGRRRSVGRGVRGRGEQAADREGGDHSCRGEAGREAHGSTPRSLTRTSSTLGSRSFAPASRSLHESCSGRGRLIAAIEPVR</sequence>
<evidence type="ECO:0000256" key="1">
    <source>
        <dbReference type="SAM" id="MobiDB-lite"/>
    </source>
</evidence>
<dbReference type="EMBL" id="SMKL01000005">
    <property type="protein sequence ID" value="TDC54244.1"/>
    <property type="molecule type" value="Genomic_DNA"/>
</dbReference>
<feature type="compositionally biased region" description="Low complexity" evidence="1">
    <location>
        <begin position="198"/>
        <end position="215"/>
    </location>
</feature>
<dbReference type="Pfam" id="PF00196">
    <property type="entry name" value="GerE"/>
    <property type="match status" value="1"/>
</dbReference>
<dbReference type="AlphaFoldDB" id="A0A4R4RWZ1"/>
<accession>A0A4R4RWZ1</accession>
<dbReference type="SMART" id="SM00421">
    <property type="entry name" value="HTH_LUXR"/>
    <property type="match status" value="1"/>
</dbReference>
<keyword evidence="4" id="KW-1185">Reference proteome</keyword>
<dbReference type="GO" id="GO:0003677">
    <property type="term" value="F:DNA binding"/>
    <property type="evidence" value="ECO:0007669"/>
    <property type="project" value="InterPro"/>
</dbReference>
<dbReference type="InterPro" id="IPR000792">
    <property type="entry name" value="Tscrpt_reg_LuxR_C"/>
</dbReference>
<evidence type="ECO:0000259" key="2">
    <source>
        <dbReference type="PROSITE" id="PS50043"/>
    </source>
</evidence>
<feature type="compositionally biased region" description="Basic and acidic residues" evidence="1">
    <location>
        <begin position="173"/>
        <end position="197"/>
    </location>
</feature>
<dbReference type="Proteomes" id="UP000295621">
    <property type="component" value="Unassembled WGS sequence"/>
</dbReference>
<dbReference type="InterPro" id="IPR036388">
    <property type="entry name" value="WH-like_DNA-bd_sf"/>
</dbReference>
<reference evidence="3 4" key="1">
    <citation type="submission" date="2019-02" db="EMBL/GenBank/DDBJ databases">
        <title>Draft genome sequences of novel Actinobacteria.</title>
        <authorList>
            <person name="Sahin N."/>
            <person name="Ay H."/>
            <person name="Saygin H."/>
        </authorList>
    </citation>
    <scope>NUCLEOTIDE SEQUENCE [LARGE SCALE GENOMIC DNA]</scope>
    <source>
        <strain evidence="3 4">KC603</strain>
    </source>
</reference>
<feature type="region of interest" description="Disordered" evidence="1">
    <location>
        <begin position="73"/>
        <end position="111"/>
    </location>
</feature>
<dbReference type="Gene3D" id="1.10.10.10">
    <property type="entry name" value="Winged helix-like DNA-binding domain superfamily/Winged helix DNA-binding domain"/>
    <property type="match status" value="1"/>
</dbReference>
<dbReference type="GO" id="GO:0006355">
    <property type="term" value="P:regulation of DNA-templated transcription"/>
    <property type="evidence" value="ECO:0007669"/>
    <property type="project" value="InterPro"/>
</dbReference>
<protein>
    <recommendedName>
        <fullName evidence="2">HTH luxR-type domain-containing protein</fullName>
    </recommendedName>
</protein>
<dbReference type="PRINTS" id="PR00038">
    <property type="entry name" value="HTHLUXR"/>
</dbReference>
<dbReference type="PROSITE" id="PS50043">
    <property type="entry name" value="HTH_LUXR_2"/>
    <property type="match status" value="1"/>
</dbReference>
<comment type="caution">
    <text evidence="3">The sequence shown here is derived from an EMBL/GenBank/DDBJ whole genome shotgun (WGS) entry which is preliminary data.</text>
</comment>
<dbReference type="InterPro" id="IPR016032">
    <property type="entry name" value="Sig_transdc_resp-reg_C-effctor"/>
</dbReference>
<dbReference type="OrthoDB" id="4865864at2"/>
<evidence type="ECO:0000313" key="3">
    <source>
        <dbReference type="EMBL" id="TDC54244.1"/>
    </source>
</evidence>
<evidence type="ECO:0000313" key="4">
    <source>
        <dbReference type="Proteomes" id="UP000295621"/>
    </source>
</evidence>
<feature type="domain" description="HTH luxR-type" evidence="2">
    <location>
        <begin position="27"/>
        <end position="92"/>
    </location>
</feature>
<feature type="region of interest" description="Disordered" evidence="1">
    <location>
        <begin position="166"/>
        <end position="223"/>
    </location>
</feature>
<proteinExistence type="predicted"/>
<organism evidence="3 4">
    <name type="scientific">Jiangella ureilytica</name>
    <dbReference type="NCBI Taxonomy" id="2530374"/>
    <lineage>
        <taxon>Bacteria</taxon>
        <taxon>Bacillati</taxon>
        <taxon>Actinomycetota</taxon>
        <taxon>Actinomycetes</taxon>
        <taxon>Jiangellales</taxon>
        <taxon>Jiangellaceae</taxon>
        <taxon>Jiangella</taxon>
    </lineage>
</organism>
<gene>
    <name evidence="3" type="ORF">E1212_03315</name>
</gene>
<name>A0A4R4RWZ1_9ACTN</name>